<dbReference type="PROSITE" id="PS51352">
    <property type="entry name" value="THIOREDOXIN_2"/>
    <property type="match status" value="1"/>
</dbReference>
<organism evidence="4 5">
    <name type="scientific">Paenibacillus xanthanilyticus</name>
    <dbReference type="NCBI Taxonomy" id="1783531"/>
    <lineage>
        <taxon>Bacteria</taxon>
        <taxon>Bacillati</taxon>
        <taxon>Bacillota</taxon>
        <taxon>Bacilli</taxon>
        <taxon>Bacillales</taxon>
        <taxon>Paenibacillaceae</taxon>
        <taxon>Paenibacillus</taxon>
    </lineage>
</organism>
<dbReference type="InterPro" id="IPR000866">
    <property type="entry name" value="AhpC/TSA"/>
</dbReference>
<dbReference type="PANTHER" id="PTHR42852">
    <property type="entry name" value="THIOL:DISULFIDE INTERCHANGE PROTEIN DSBE"/>
    <property type="match status" value="1"/>
</dbReference>
<keyword evidence="1" id="KW-1015">Disulfide bond</keyword>
<dbReference type="RefSeq" id="WP_377717684.1">
    <property type="nucleotide sequence ID" value="NZ_JBHSAM010000014.1"/>
</dbReference>
<sequence length="175" mass="19672">MRKWTKWTTGLVFVAAFAVIVYVLVANLAGEENEPTAAVATTLTLTDFATKLPRTVDFAEMPTVLQVFTSWCPYCNEDAPKLVELQKKYEDQIHVIGINLYPRDTEEDLAAYLAKHDITYPVLLDEDGSLYEKLGKTGFPALFFMDAKGEVASSRIGSIDKRDMEEFLQLAPLLR</sequence>
<evidence type="ECO:0000259" key="3">
    <source>
        <dbReference type="PROSITE" id="PS51352"/>
    </source>
</evidence>
<dbReference type="PROSITE" id="PS00194">
    <property type="entry name" value="THIOREDOXIN_1"/>
    <property type="match status" value="1"/>
</dbReference>
<dbReference type="InterPro" id="IPR013766">
    <property type="entry name" value="Thioredoxin_domain"/>
</dbReference>
<feature type="domain" description="Thioredoxin" evidence="3">
    <location>
        <begin position="34"/>
        <end position="175"/>
    </location>
</feature>
<name>A0ABV8K0Z9_9BACL</name>
<dbReference type="SUPFAM" id="SSF52833">
    <property type="entry name" value="Thioredoxin-like"/>
    <property type="match status" value="1"/>
</dbReference>
<dbReference type="EMBL" id="JBHSAM010000014">
    <property type="protein sequence ID" value="MFC4098992.1"/>
    <property type="molecule type" value="Genomic_DNA"/>
</dbReference>
<proteinExistence type="predicted"/>
<dbReference type="Pfam" id="PF00578">
    <property type="entry name" value="AhpC-TSA"/>
    <property type="match status" value="1"/>
</dbReference>
<evidence type="ECO:0000313" key="5">
    <source>
        <dbReference type="Proteomes" id="UP001595715"/>
    </source>
</evidence>
<dbReference type="Gene3D" id="3.40.30.10">
    <property type="entry name" value="Glutaredoxin"/>
    <property type="match status" value="1"/>
</dbReference>
<accession>A0ABV8K0Z9</accession>
<keyword evidence="2" id="KW-1133">Transmembrane helix</keyword>
<dbReference type="InterPro" id="IPR050553">
    <property type="entry name" value="Thioredoxin_ResA/DsbE_sf"/>
</dbReference>
<keyword evidence="2" id="KW-0812">Transmembrane</keyword>
<dbReference type="InterPro" id="IPR017937">
    <property type="entry name" value="Thioredoxin_CS"/>
</dbReference>
<gene>
    <name evidence="4" type="ORF">ACFOZ8_04905</name>
</gene>
<evidence type="ECO:0000313" key="4">
    <source>
        <dbReference type="EMBL" id="MFC4098992.1"/>
    </source>
</evidence>
<dbReference type="Proteomes" id="UP001595715">
    <property type="component" value="Unassembled WGS sequence"/>
</dbReference>
<dbReference type="PANTHER" id="PTHR42852:SF13">
    <property type="entry name" value="PROTEIN DIPZ"/>
    <property type="match status" value="1"/>
</dbReference>
<feature type="transmembrane region" description="Helical" evidence="2">
    <location>
        <begin position="7"/>
        <end position="25"/>
    </location>
</feature>
<dbReference type="CDD" id="cd02966">
    <property type="entry name" value="TlpA_like_family"/>
    <property type="match status" value="1"/>
</dbReference>
<protein>
    <submittedName>
        <fullName evidence="4">TlpA family protein disulfide reductase</fullName>
    </submittedName>
</protein>
<keyword evidence="2" id="KW-0472">Membrane</keyword>
<evidence type="ECO:0000256" key="1">
    <source>
        <dbReference type="ARBA" id="ARBA00023157"/>
    </source>
</evidence>
<comment type="caution">
    <text evidence="4">The sequence shown here is derived from an EMBL/GenBank/DDBJ whole genome shotgun (WGS) entry which is preliminary data.</text>
</comment>
<keyword evidence="5" id="KW-1185">Reference proteome</keyword>
<evidence type="ECO:0000256" key="2">
    <source>
        <dbReference type="SAM" id="Phobius"/>
    </source>
</evidence>
<dbReference type="InterPro" id="IPR036249">
    <property type="entry name" value="Thioredoxin-like_sf"/>
</dbReference>
<reference evidence="5" key="1">
    <citation type="journal article" date="2019" name="Int. J. Syst. Evol. Microbiol.">
        <title>The Global Catalogue of Microorganisms (GCM) 10K type strain sequencing project: providing services to taxonomists for standard genome sequencing and annotation.</title>
        <authorList>
            <consortium name="The Broad Institute Genomics Platform"/>
            <consortium name="The Broad Institute Genome Sequencing Center for Infectious Disease"/>
            <person name="Wu L."/>
            <person name="Ma J."/>
        </authorList>
    </citation>
    <scope>NUCLEOTIDE SEQUENCE [LARGE SCALE GENOMIC DNA]</scope>
    <source>
        <strain evidence="5">IBRC-M 10987</strain>
    </source>
</reference>